<protein>
    <submittedName>
        <fullName evidence="2">Transposase</fullName>
    </submittedName>
</protein>
<reference evidence="3" key="1">
    <citation type="submission" date="2015-02" db="EMBL/GenBank/DDBJ databases">
        <title>Draft Genome of Frankia sp. CpI1-S.</title>
        <authorList>
            <person name="Oshone R.T."/>
            <person name="Ngom M."/>
            <person name="Ghodhbane-Gtari F."/>
            <person name="Gtari M."/>
            <person name="Morris K."/>
            <person name="Thomas K."/>
            <person name="Sen A."/>
            <person name="Tisa L.S."/>
        </authorList>
    </citation>
    <scope>NUCLEOTIDE SEQUENCE [LARGE SCALE GENOMIC DNA]</scope>
    <source>
        <strain evidence="3">CpI1-S</strain>
    </source>
</reference>
<evidence type="ECO:0000313" key="2">
    <source>
        <dbReference type="EMBL" id="KJE21206.1"/>
    </source>
</evidence>
<dbReference type="PANTHER" id="PTHR46637:SF1">
    <property type="entry name" value="BLL5188 PROTEIN"/>
    <property type="match status" value="1"/>
</dbReference>
<dbReference type="Pfam" id="PF13340">
    <property type="entry name" value="DUF4096"/>
    <property type="match status" value="1"/>
</dbReference>
<sequence length="131" mass="14511">MAGPGTYLIMDVMENSLAQRLVPDDLWELVEPLLPRFESRHQGGGTAPLEDRVVFTAVVYVLTAGCAWRHLPTEFGVSVPTAHRRFQAWTRAGVWPRLHRAILDAHGIVGQVDWSSVIVDAASLRAKKGEL</sequence>
<dbReference type="InterPro" id="IPR025161">
    <property type="entry name" value="IS402-like_dom"/>
</dbReference>
<dbReference type="PANTHER" id="PTHR46637">
    <property type="entry name" value="TIS1421-TRANSPOSASE PROTEIN A"/>
    <property type="match status" value="1"/>
</dbReference>
<dbReference type="PATRIC" id="fig|1502723.3.peg.4488"/>
<accession>A0A0D8BAL1</accession>
<gene>
    <name evidence="2" type="ORF">FF36_04546</name>
</gene>
<keyword evidence="3" id="KW-1185">Reference proteome</keyword>
<feature type="domain" description="Insertion element IS402-like" evidence="1">
    <location>
        <begin position="23"/>
        <end position="99"/>
    </location>
</feature>
<evidence type="ECO:0000259" key="1">
    <source>
        <dbReference type="Pfam" id="PF13340"/>
    </source>
</evidence>
<dbReference type="AlphaFoldDB" id="A0A0D8BAL1"/>
<organism evidence="2 3">
    <name type="scientific">Frankia torreyi</name>
    <dbReference type="NCBI Taxonomy" id="1856"/>
    <lineage>
        <taxon>Bacteria</taxon>
        <taxon>Bacillati</taxon>
        <taxon>Actinomycetota</taxon>
        <taxon>Actinomycetes</taxon>
        <taxon>Frankiales</taxon>
        <taxon>Frankiaceae</taxon>
        <taxon>Frankia</taxon>
    </lineage>
</organism>
<reference evidence="2 3" key="2">
    <citation type="journal article" date="2016" name="Genome Announc.">
        <title>Permanent Draft Genome Sequences for Two Variants of Frankia sp. Strain CpI1, the First Frankia Strain Isolated from Root Nodules of Comptonia peregrina.</title>
        <authorList>
            <person name="Oshone R."/>
            <person name="Hurst S.G.IV."/>
            <person name="Abebe-Akele F."/>
            <person name="Simpson S."/>
            <person name="Morris K."/>
            <person name="Thomas W.K."/>
            <person name="Tisa L.S."/>
        </authorList>
    </citation>
    <scope>NUCLEOTIDE SEQUENCE [LARGE SCALE GENOMIC DNA]</scope>
    <source>
        <strain evidence="3">CpI1-S</strain>
    </source>
</reference>
<name>A0A0D8BAL1_9ACTN</name>
<dbReference type="EMBL" id="JYFN01000042">
    <property type="protein sequence ID" value="KJE21206.1"/>
    <property type="molecule type" value="Genomic_DNA"/>
</dbReference>
<dbReference type="InterPro" id="IPR052909">
    <property type="entry name" value="Transposase_6_like"/>
</dbReference>
<evidence type="ECO:0000313" key="3">
    <source>
        <dbReference type="Proteomes" id="UP000032545"/>
    </source>
</evidence>
<dbReference type="Proteomes" id="UP000032545">
    <property type="component" value="Unassembled WGS sequence"/>
</dbReference>
<comment type="caution">
    <text evidence="2">The sequence shown here is derived from an EMBL/GenBank/DDBJ whole genome shotgun (WGS) entry which is preliminary data.</text>
</comment>
<proteinExistence type="predicted"/>